<evidence type="ECO:0000256" key="1">
    <source>
        <dbReference type="ARBA" id="ARBA00004141"/>
    </source>
</evidence>
<keyword evidence="8" id="KW-1185">Reference proteome</keyword>
<dbReference type="EMBL" id="NJES01000373">
    <property type="protein sequence ID" value="PHH73039.1"/>
    <property type="molecule type" value="Genomic_DNA"/>
</dbReference>
<feature type="transmembrane region" description="Helical" evidence="5">
    <location>
        <begin position="324"/>
        <end position="346"/>
    </location>
</feature>
<dbReference type="Proteomes" id="UP000226431">
    <property type="component" value="Unassembled WGS sequence"/>
</dbReference>
<dbReference type="Gene3D" id="1.20.1250.20">
    <property type="entry name" value="MFS general substrate transporter like domains"/>
    <property type="match status" value="1"/>
</dbReference>
<proteinExistence type="predicted"/>
<name>A0A2C5XHY4_9HYPO</name>
<dbReference type="GO" id="GO:0000329">
    <property type="term" value="C:fungal-type vacuole membrane"/>
    <property type="evidence" value="ECO:0007669"/>
    <property type="project" value="TreeGrafter"/>
</dbReference>
<evidence type="ECO:0000259" key="6">
    <source>
        <dbReference type="PROSITE" id="PS50850"/>
    </source>
</evidence>
<feature type="transmembrane region" description="Helical" evidence="5">
    <location>
        <begin position="81"/>
        <end position="101"/>
    </location>
</feature>
<dbReference type="InterPro" id="IPR011701">
    <property type="entry name" value="MFS"/>
</dbReference>
<sequence length="485" mass="49743">MALSSLVPIVGRLAAAGAAMPRSLVLPAATIFCAGALLAASASSAAVFIGGRVLAGAGGGAFLALAFVFVLALVPEPRRGVGLGVVNAAITVGVSLGAVVYGGLLSAVGWRPLFWMQAPVAFVAALAVFLCTPSSIQSDQKNREPSSLSQRLIRIDYLGVVLLVSPLASTQLPGLTIQCLTVVLFLYGLASTVQPLILGLSIVSLVAFIACEYLVAVDPVLPLTLLSSRGVLLSCLSQLGLMAARWSLLFFAPIFILAVHGAPRAAAGSVLVPTNLGFALGGIVVGSLHIRRAGSFWLSCLIALAIFSASLLGLAIVAAPRAALTPLITLVFINGFATGAALNYTMAHLLHLCHPDTAYIAASLLTTFRGFGGSFGTSIGGGMFYRFLRRSLTRGFLALDGGQHLSPAHNALIPRLLGMPELVLHGGLSGEEQKVALNGYAGAIGFVWMAAAIMMLLVMAAQAATGWTAPEPLTAADGEAGGHDE</sequence>
<feature type="transmembrane region" description="Helical" evidence="5">
    <location>
        <begin position="358"/>
        <end position="385"/>
    </location>
</feature>
<dbReference type="Pfam" id="PF07690">
    <property type="entry name" value="MFS_1"/>
    <property type="match status" value="1"/>
</dbReference>
<evidence type="ECO:0000256" key="3">
    <source>
        <dbReference type="ARBA" id="ARBA00022989"/>
    </source>
</evidence>
<evidence type="ECO:0000313" key="8">
    <source>
        <dbReference type="Proteomes" id="UP000226431"/>
    </source>
</evidence>
<feature type="transmembrane region" description="Helical" evidence="5">
    <location>
        <begin position="174"/>
        <end position="190"/>
    </location>
</feature>
<dbReference type="PROSITE" id="PS50850">
    <property type="entry name" value="MFS"/>
    <property type="match status" value="1"/>
</dbReference>
<evidence type="ECO:0000313" key="7">
    <source>
        <dbReference type="EMBL" id="PHH73039.1"/>
    </source>
</evidence>
<evidence type="ECO:0000256" key="2">
    <source>
        <dbReference type="ARBA" id="ARBA00022692"/>
    </source>
</evidence>
<organism evidence="7 8">
    <name type="scientific">Ophiocordyceps camponoti-rufipedis</name>
    <dbReference type="NCBI Taxonomy" id="2004952"/>
    <lineage>
        <taxon>Eukaryota</taxon>
        <taxon>Fungi</taxon>
        <taxon>Dikarya</taxon>
        <taxon>Ascomycota</taxon>
        <taxon>Pezizomycotina</taxon>
        <taxon>Sordariomycetes</taxon>
        <taxon>Hypocreomycetidae</taxon>
        <taxon>Hypocreales</taxon>
        <taxon>Ophiocordycipitaceae</taxon>
        <taxon>Ophiocordyceps</taxon>
    </lineage>
</organism>
<gene>
    <name evidence="7" type="ORF">CDD80_4086</name>
</gene>
<comment type="caution">
    <text evidence="7">The sequence shown here is derived from an EMBL/GenBank/DDBJ whole genome shotgun (WGS) entry which is preliminary data.</text>
</comment>
<feature type="transmembrane region" description="Helical" evidence="5">
    <location>
        <begin position="197"/>
        <end position="216"/>
    </location>
</feature>
<feature type="transmembrane region" description="Helical" evidence="5">
    <location>
        <begin position="54"/>
        <end position="74"/>
    </location>
</feature>
<feature type="transmembrane region" description="Helical" evidence="5">
    <location>
        <begin position="236"/>
        <end position="258"/>
    </location>
</feature>
<keyword evidence="2 5" id="KW-0812">Transmembrane</keyword>
<dbReference type="PANTHER" id="PTHR23501">
    <property type="entry name" value="MAJOR FACILITATOR SUPERFAMILY"/>
    <property type="match status" value="1"/>
</dbReference>
<comment type="subcellular location">
    <subcellularLocation>
        <location evidence="1">Membrane</location>
        <topology evidence="1">Multi-pass membrane protein</topology>
    </subcellularLocation>
</comment>
<dbReference type="Gene3D" id="1.20.1720.10">
    <property type="entry name" value="Multidrug resistance protein D"/>
    <property type="match status" value="1"/>
</dbReference>
<keyword evidence="4 5" id="KW-0472">Membrane</keyword>
<feature type="domain" description="Major facilitator superfamily (MFS) profile" evidence="6">
    <location>
        <begin position="1"/>
        <end position="469"/>
    </location>
</feature>
<feature type="transmembrane region" description="Helical" evidence="5">
    <location>
        <begin position="270"/>
        <end position="290"/>
    </location>
</feature>
<dbReference type="AlphaFoldDB" id="A0A2C5XHY4"/>
<protein>
    <recommendedName>
        <fullName evidence="6">Major facilitator superfamily (MFS) profile domain-containing protein</fullName>
    </recommendedName>
</protein>
<dbReference type="OrthoDB" id="4160219at2759"/>
<dbReference type="SUPFAM" id="SSF103473">
    <property type="entry name" value="MFS general substrate transporter"/>
    <property type="match status" value="1"/>
</dbReference>
<accession>A0A2C5XHY4</accession>
<dbReference type="PANTHER" id="PTHR23501:SF6">
    <property type="entry name" value="MULTIDRUG TRANSPORTER, PUTATIVE (AFU_ORTHOLOGUE AFUA_3G14560)-RELATED"/>
    <property type="match status" value="1"/>
</dbReference>
<dbReference type="InterPro" id="IPR020846">
    <property type="entry name" value="MFS_dom"/>
</dbReference>
<dbReference type="InterPro" id="IPR036259">
    <property type="entry name" value="MFS_trans_sf"/>
</dbReference>
<evidence type="ECO:0000256" key="5">
    <source>
        <dbReference type="SAM" id="Phobius"/>
    </source>
</evidence>
<reference evidence="7 8" key="1">
    <citation type="submission" date="2017-06" db="EMBL/GenBank/DDBJ databases">
        <title>Ant-infecting Ophiocordyceps genomes reveal a high diversity of potential behavioral manipulation genes and a possible major role for enterotoxins.</title>
        <authorList>
            <person name="De Bekker C."/>
            <person name="Evans H.C."/>
            <person name="Brachmann A."/>
            <person name="Hughes D.P."/>
        </authorList>
    </citation>
    <scope>NUCLEOTIDE SEQUENCE [LARGE SCALE GENOMIC DNA]</scope>
    <source>
        <strain evidence="7 8">Map16</strain>
    </source>
</reference>
<keyword evidence="3 5" id="KW-1133">Transmembrane helix</keyword>
<evidence type="ECO:0000256" key="4">
    <source>
        <dbReference type="ARBA" id="ARBA00023136"/>
    </source>
</evidence>
<feature type="transmembrane region" description="Helical" evidence="5">
    <location>
        <begin position="113"/>
        <end position="131"/>
    </location>
</feature>
<dbReference type="GO" id="GO:0015174">
    <property type="term" value="F:basic amino acid transmembrane transporter activity"/>
    <property type="evidence" value="ECO:0007669"/>
    <property type="project" value="TreeGrafter"/>
</dbReference>
<feature type="transmembrane region" description="Helical" evidence="5">
    <location>
        <begin position="296"/>
        <end position="317"/>
    </location>
</feature>
<feature type="transmembrane region" description="Helical" evidence="5">
    <location>
        <begin position="440"/>
        <end position="464"/>
    </location>
</feature>